<gene>
    <name evidence="3" type="ORF">FBY58_0816</name>
</gene>
<reference evidence="3 4" key="1">
    <citation type="submission" date="2019-06" db="EMBL/GenBank/DDBJ databases">
        <title>Genome sequencing of Zymomonas mobilis strains for genetic engineering and biofuel applications.</title>
        <authorList>
            <person name="Teravest M."/>
        </authorList>
    </citation>
    <scope>NUCLEOTIDE SEQUENCE [LARGE SCALE GENOMIC DNA]</scope>
    <source>
        <strain evidence="3 4">AN0101</strain>
    </source>
</reference>
<dbReference type="RefSeq" id="WP_141919603.1">
    <property type="nucleotide sequence ID" value="NZ_VFOF01000001.1"/>
</dbReference>
<feature type="transmembrane region" description="Helical" evidence="2">
    <location>
        <begin position="21"/>
        <end position="41"/>
    </location>
</feature>
<dbReference type="AlphaFoldDB" id="A0A542W0Z4"/>
<dbReference type="OrthoDB" id="7597239at2"/>
<evidence type="ECO:0000313" key="3">
    <source>
        <dbReference type="EMBL" id="TQL17246.1"/>
    </source>
</evidence>
<keyword evidence="2" id="KW-1133">Transmembrane helix</keyword>
<keyword evidence="2" id="KW-0472">Membrane</keyword>
<name>A0A542W0Z4_ZYMMB</name>
<proteinExistence type="predicted"/>
<keyword evidence="2" id="KW-0812">Transmembrane</keyword>
<evidence type="ECO:0000313" key="4">
    <source>
        <dbReference type="Proteomes" id="UP000316887"/>
    </source>
</evidence>
<comment type="caution">
    <text evidence="3">The sequence shown here is derived from an EMBL/GenBank/DDBJ whole genome shotgun (WGS) entry which is preliminary data.</text>
</comment>
<feature type="region of interest" description="Disordered" evidence="1">
    <location>
        <begin position="75"/>
        <end position="121"/>
    </location>
</feature>
<dbReference type="Proteomes" id="UP000316887">
    <property type="component" value="Unassembled WGS sequence"/>
</dbReference>
<organism evidence="3 4">
    <name type="scientific">Zymomonas mobilis</name>
    <dbReference type="NCBI Taxonomy" id="542"/>
    <lineage>
        <taxon>Bacteria</taxon>
        <taxon>Pseudomonadati</taxon>
        <taxon>Pseudomonadota</taxon>
        <taxon>Alphaproteobacteria</taxon>
        <taxon>Sphingomonadales</taxon>
        <taxon>Zymomonadaceae</taxon>
        <taxon>Zymomonas</taxon>
    </lineage>
</organism>
<sequence length="121" mass="12654">MPDKRPIFPDNQSGQRIKVGLTGLTGVVLLVSFAALLLSLAPKEEQSPATVNSEVEMDANGRVNLDVLEKDMPHDPLAELGVSPGGSVKVPLPDITSLPAVNPQNAGPAGDEDVNPAENRP</sequence>
<dbReference type="EMBL" id="VFOF01000001">
    <property type="protein sequence ID" value="TQL17246.1"/>
    <property type="molecule type" value="Genomic_DNA"/>
</dbReference>
<accession>A0A542W0Z4</accession>
<evidence type="ECO:0000256" key="1">
    <source>
        <dbReference type="SAM" id="MobiDB-lite"/>
    </source>
</evidence>
<evidence type="ECO:0000256" key="2">
    <source>
        <dbReference type="SAM" id="Phobius"/>
    </source>
</evidence>
<protein>
    <submittedName>
        <fullName evidence="3">Uncharacterized protein</fullName>
    </submittedName>
</protein>